<gene>
    <name evidence="1" type="ORF">G5B42_04255</name>
</gene>
<dbReference type="EMBL" id="JAAKDE010000008">
    <property type="protein sequence ID" value="MBA2132756.1"/>
    <property type="molecule type" value="Genomic_DNA"/>
</dbReference>
<dbReference type="AlphaFoldDB" id="A0A8J6HRI7"/>
<proteinExistence type="predicted"/>
<evidence type="ECO:0000313" key="2">
    <source>
        <dbReference type="Proteomes" id="UP000657177"/>
    </source>
</evidence>
<keyword evidence="2" id="KW-1185">Reference proteome</keyword>
<dbReference type="RefSeq" id="WP_181339213.1">
    <property type="nucleotide sequence ID" value="NZ_JAAKDE010000008.1"/>
</dbReference>
<reference evidence="1" key="1">
    <citation type="submission" date="2020-06" db="EMBL/GenBank/DDBJ databases">
        <title>Novel chitinolytic bacterium.</title>
        <authorList>
            <person name="Ungkulpasvich U."/>
            <person name="Kosugi A."/>
            <person name="Uke A."/>
        </authorList>
    </citation>
    <scope>NUCLEOTIDE SEQUENCE</scope>
    <source>
        <strain evidence="1">UUS1-1</strain>
    </source>
</reference>
<accession>A0A8J6HRI7</accession>
<evidence type="ECO:0000313" key="1">
    <source>
        <dbReference type="EMBL" id="MBA2132756.1"/>
    </source>
</evidence>
<dbReference type="Proteomes" id="UP000657177">
    <property type="component" value="Unassembled WGS sequence"/>
</dbReference>
<comment type="caution">
    <text evidence="1">The sequence shown here is derived from an EMBL/GenBank/DDBJ whole genome shotgun (WGS) entry which is preliminary data.</text>
</comment>
<protein>
    <submittedName>
        <fullName evidence="1">Uncharacterized protein</fullName>
    </submittedName>
</protein>
<organism evidence="1 2">
    <name type="scientific">Capillibacterium thermochitinicola</name>
    <dbReference type="NCBI Taxonomy" id="2699427"/>
    <lineage>
        <taxon>Bacteria</taxon>
        <taxon>Bacillati</taxon>
        <taxon>Bacillota</taxon>
        <taxon>Capillibacterium</taxon>
    </lineage>
</organism>
<name>A0A8J6HRI7_9FIRM</name>
<sequence>MDIWVCVFCGKKVQINPPNCYLYDEGAVCVECHHERTAKEAEDYLHR</sequence>